<feature type="compositionally biased region" description="Low complexity" evidence="1">
    <location>
        <begin position="542"/>
        <end position="553"/>
    </location>
</feature>
<keyword evidence="3" id="KW-1185">Reference proteome</keyword>
<name>A0A8H3YI05_9TREE</name>
<evidence type="ECO:0008006" key="4">
    <source>
        <dbReference type="Google" id="ProtNLM"/>
    </source>
</evidence>
<reference evidence="2" key="1">
    <citation type="submission" date="2020-07" db="EMBL/GenBank/DDBJ databases">
        <title>Draft Genome Sequence of a Deep-Sea Yeast, Naganishia (Cryptococcus) liquefaciens strain N6.</title>
        <authorList>
            <person name="Han Y.W."/>
            <person name="Kajitani R."/>
            <person name="Morimoto H."/>
            <person name="Parhat M."/>
            <person name="Tsubouchi H."/>
            <person name="Bakenova O."/>
            <person name="Ogata M."/>
            <person name="Argunhan B."/>
            <person name="Aoki R."/>
            <person name="Kajiwara S."/>
            <person name="Itoh T."/>
            <person name="Iwasaki H."/>
        </authorList>
    </citation>
    <scope>NUCLEOTIDE SEQUENCE</scope>
    <source>
        <strain evidence="2">N6</strain>
    </source>
</reference>
<feature type="compositionally biased region" description="Low complexity" evidence="1">
    <location>
        <begin position="575"/>
        <end position="584"/>
    </location>
</feature>
<dbReference type="PANTHER" id="PTHR28265:SF1">
    <property type="entry name" value="MAINTENANCE OF TELOMERE CAPPING PROTEIN 1"/>
    <property type="match status" value="1"/>
</dbReference>
<proteinExistence type="predicted"/>
<evidence type="ECO:0000313" key="2">
    <source>
        <dbReference type="EMBL" id="GHJ90474.1"/>
    </source>
</evidence>
<evidence type="ECO:0000313" key="3">
    <source>
        <dbReference type="Proteomes" id="UP000620104"/>
    </source>
</evidence>
<dbReference type="EMBL" id="BLZA01000058">
    <property type="protein sequence ID" value="GHJ90474.1"/>
    <property type="molecule type" value="Genomic_DNA"/>
</dbReference>
<dbReference type="InterPro" id="IPR018814">
    <property type="entry name" value="DUF5427"/>
</dbReference>
<feature type="compositionally biased region" description="Low complexity" evidence="1">
    <location>
        <begin position="90"/>
        <end position="108"/>
    </location>
</feature>
<feature type="compositionally biased region" description="Low complexity" evidence="1">
    <location>
        <begin position="27"/>
        <end position="49"/>
    </location>
</feature>
<feature type="region of interest" description="Disordered" evidence="1">
    <location>
        <begin position="17"/>
        <end position="108"/>
    </location>
</feature>
<gene>
    <name evidence="2" type="ORF">NliqN6_6876</name>
</gene>
<feature type="region of interest" description="Disordered" evidence="1">
    <location>
        <begin position="166"/>
        <end position="199"/>
    </location>
</feature>
<sequence>MSAKKAKSKMEETQAFLDELAADFPDPTAAGTTTTTTATGASSAAPASAVSRKTGKKKLTGASAAREKSRDAVAGASEEASPRVSQTIERTATPTATTTTTDARVPTDTSAPTLVVGAVTDAEADLAFLEAQLAAGARRPASALGGSRPGTPGTGAAVGKATIGSVLQAPTGGRKEQEAASRTGTPVNEVSAPAASAGGWGSSWWSSASTMLNTAKSVAIEQVAHVARQADEVQSTARKVAVEGAGNVQGLVAGGTAGLNLEAIAAKGGLGLQHLREQLGDRVKGVDLEKLRQDLLSRGQSAISEIINTVAPPITEHEVLQVWFSHDMKGYDGVDNVVYAAIQAIMQQTSSTDLELFYSSPDARSSTDSHAEERSINPVVGWDAAWSKTSEMLSGIKQRMKDDSRRGHPNRMFRVWQRGPRDLTKKKNTCENTADLPVLTIPVYLHLQPVLTLLPVPEPPTSKTSSTAAPPNHLTFLLTLHDDVHSLQFSTVTQYSPGDWLDVPYEVSDWVEERLVEVLRNGVEGITQEYVATRMNLKGQQTPTTTTTTTPMTKDGGVTDEEKKAVDTTEDPAVAKEAGVGAEA</sequence>
<protein>
    <recommendedName>
        <fullName evidence="4">Maintenance of telomere capping protein 1</fullName>
    </recommendedName>
</protein>
<comment type="caution">
    <text evidence="2">The sequence shown here is derived from an EMBL/GenBank/DDBJ whole genome shotgun (WGS) entry which is preliminary data.</text>
</comment>
<dbReference type="PANTHER" id="PTHR28265">
    <property type="entry name" value="MAINTENANCE OF TELOMERE CAPPING PROTEIN 1"/>
    <property type="match status" value="1"/>
</dbReference>
<dbReference type="AlphaFoldDB" id="A0A8H3YI05"/>
<dbReference type="Proteomes" id="UP000620104">
    <property type="component" value="Unassembled WGS sequence"/>
</dbReference>
<evidence type="ECO:0000256" key="1">
    <source>
        <dbReference type="SAM" id="MobiDB-lite"/>
    </source>
</evidence>
<organism evidence="2 3">
    <name type="scientific">Naganishia liquefaciens</name>
    <dbReference type="NCBI Taxonomy" id="104408"/>
    <lineage>
        <taxon>Eukaryota</taxon>
        <taxon>Fungi</taxon>
        <taxon>Dikarya</taxon>
        <taxon>Basidiomycota</taxon>
        <taxon>Agaricomycotina</taxon>
        <taxon>Tremellomycetes</taxon>
        <taxon>Filobasidiales</taxon>
        <taxon>Filobasidiaceae</taxon>
        <taxon>Naganishia</taxon>
    </lineage>
</organism>
<feature type="region of interest" description="Disordered" evidence="1">
    <location>
        <begin position="139"/>
        <end position="158"/>
    </location>
</feature>
<dbReference type="OrthoDB" id="5594977at2759"/>
<dbReference type="Pfam" id="PF10310">
    <property type="entry name" value="DUF5427"/>
    <property type="match status" value="1"/>
</dbReference>
<feature type="region of interest" description="Disordered" evidence="1">
    <location>
        <begin position="540"/>
        <end position="584"/>
    </location>
</feature>
<accession>A0A8H3YI05</accession>